<sequence>MNSSKLFKFMEQKSEDVMEIIVPEYINPEYGMYVWPCAPVLAQFIWKNRQKVKNKNVLEIGAGTALPGIMAAKCGADVILSDSARLLECQQNCRRTCLDNNIKDIPVIGLTWGEFNPSLLELGNIDIILASDCFYETKDFEEVIVTVSFILKRNPLCEFWCTYQE</sequence>
<dbReference type="GO" id="GO:0005634">
    <property type="term" value="C:nucleus"/>
    <property type="evidence" value="ECO:0007669"/>
    <property type="project" value="TreeGrafter"/>
</dbReference>
<dbReference type="Gene3D" id="3.40.50.150">
    <property type="entry name" value="Vaccinia Virus protein VP39"/>
    <property type="match status" value="1"/>
</dbReference>
<keyword evidence="6" id="KW-1185">Reference proteome</keyword>
<evidence type="ECO:0008006" key="7">
    <source>
        <dbReference type="Google" id="ProtNLM"/>
    </source>
</evidence>
<name>V3ZVI2_LOTGI</name>
<proteinExistence type="inferred from homology"/>
<dbReference type="OrthoDB" id="407325at2759"/>
<protein>
    <recommendedName>
        <fullName evidence="7">Methyltransferase-like protein 23</fullName>
    </recommendedName>
</protein>
<dbReference type="PANTHER" id="PTHR14614">
    <property type="entry name" value="HEPATOCELLULAR CARCINOMA-ASSOCIATED ANTIGEN"/>
    <property type="match status" value="1"/>
</dbReference>
<comment type="similarity">
    <text evidence="4">Belongs to the methyltransferase superfamily. METTL23 family.</text>
</comment>
<dbReference type="GeneID" id="20240797"/>
<dbReference type="Proteomes" id="UP000030746">
    <property type="component" value="Unassembled WGS sequence"/>
</dbReference>
<dbReference type="Pfam" id="PF10294">
    <property type="entry name" value="Methyltransf_16"/>
    <property type="match status" value="1"/>
</dbReference>
<evidence type="ECO:0000256" key="3">
    <source>
        <dbReference type="ARBA" id="ARBA00022691"/>
    </source>
</evidence>
<keyword evidence="2" id="KW-0808">Transferase</keyword>
<evidence type="ECO:0000313" key="6">
    <source>
        <dbReference type="Proteomes" id="UP000030746"/>
    </source>
</evidence>
<dbReference type="GO" id="GO:0032259">
    <property type="term" value="P:methylation"/>
    <property type="evidence" value="ECO:0007669"/>
    <property type="project" value="UniProtKB-KW"/>
</dbReference>
<reference evidence="5 6" key="1">
    <citation type="journal article" date="2013" name="Nature">
        <title>Insights into bilaterian evolution from three spiralian genomes.</title>
        <authorList>
            <person name="Simakov O."/>
            <person name="Marletaz F."/>
            <person name="Cho S.J."/>
            <person name="Edsinger-Gonzales E."/>
            <person name="Havlak P."/>
            <person name="Hellsten U."/>
            <person name="Kuo D.H."/>
            <person name="Larsson T."/>
            <person name="Lv J."/>
            <person name="Arendt D."/>
            <person name="Savage R."/>
            <person name="Osoegawa K."/>
            <person name="de Jong P."/>
            <person name="Grimwood J."/>
            <person name="Chapman J.A."/>
            <person name="Shapiro H."/>
            <person name="Aerts A."/>
            <person name="Otillar R.P."/>
            <person name="Terry A.Y."/>
            <person name="Boore J.L."/>
            <person name="Grigoriev I.V."/>
            <person name="Lindberg D.R."/>
            <person name="Seaver E.C."/>
            <person name="Weisblat D.A."/>
            <person name="Putnam N.H."/>
            <person name="Rokhsar D.S."/>
        </authorList>
    </citation>
    <scope>NUCLEOTIDE SEQUENCE [LARGE SCALE GENOMIC DNA]</scope>
</reference>
<dbReference type="KEGG" id="lgi:LOTGIDRAFT_168192"/>
<evidence type="ECO:0000256" key="1">
    <source>
        <dbReference type="ARBA" id="ARBA00022603"/>
    </source>
</evidence>
<dbReference type="GO" id="GO:0008168">
    <property type="term" value="F:methyltransferase activity"/>
    <property type="evidence" value="ECO:0007669"/>
    <property type="project" value="UniProtKB-KW"/>
</dbReference>
<evidence type="ECO:0000256" key="4">
    <source>
        <dbReference type="ARBA" id="ARBA00043988"/>
    </source>
</evidence>
<dbReference type="EMBL" id="KB203357">
    <property type="protein sequence ID" value="ESO84936.1"/>
    <property type="molecule type" value="Genomic_DNA"/>
</dbReference>
<dbReference type="RefSeq" id="XP_009064324.1">
    <property type="nucleotide sequence ID" value="XM_009066076.1"/>
</dbReference>
<dbReference type="HOGENOM" id="CLU_082022_1_1_1"/>
<dbReference type="CTD" id="20240797"/>
<dbReference type="OMA" id="RADWSIE"/>
<accession>V3ZVI2</accession>
<keyword evidence="3" id="KW-0949">S-adenosyl-L-methionine</keyword>
<dbReference type="AlphaFoldDB" id="V3ZVI2"/>
<dbReference type="PANTHER" id="PTHR14614:SF164">
    <property type="entry name" value="HISTONE-ARGININE METHYLTRANSFERASE METTL23"/>
    <property type="match status" value="1"/>
</dbReference>
<dbReference type="InterPro" id="IPR019410">
    <property type="entry name" value="Methyltransf_16"/>
</dbReference>
<keyword evidence="1" id="KW-0489">Methyltransferase</keyword>
<dbReference type="InterPro" id="IPR029063">
    <property type="entry name" value="SAM-dependent_MTases_sf"/>
</dbReference>
<gene>
    <name evidence="5" type="ORF">LOTGIDRAFT_168192</name>
</gene>
<dbReference type="STRING" id="225164.V3ZVI2"/>
<dbReference type="SUPFAM" id="SSF53335">
    <property type="entry name" value="S-adenosyl-L-methionine-dependent methyltransferases"/>
    <property type="match status" value="1"/>
</dbReference>
<evidence type="ECO:0000313" key="5">
    <source>
        <dbReference type="EMBL" id="ESO84936.1"/>
    </source>
</evidence>
<evidence type="ECO:0000256" key="2">
    <source>
        <dbReference type="ARBA" id="ARBA00022679"/>
    </source>
</evidence>
<dbReference type="GO" id="GO:0005737">
    <property type="term" value="C:cytoplasm"/>
    <property type="evidence" value="ECO:0007669"/>
    <property type="project" value="TreeGrafter"/>
</dbReference>
<organism evidence="5 6">
    <name type="scientific">Lottia gigantea</name>
    <name type="common">Giant owl limpet</name>
    <dbReference type="NCBI Taxonomy" id="225164"/>
    <lineage>
        <taxon>Eukaryota</taxon>
        <taxon>Metazoa</taxon>
        <taxon>Spiralia</taxon>
        <taxon>Lophotrochozoa</taxon>
        <taxon>Mollusca</taxon>
        <taxon>Gastropoda</taxon>
        <taxon>Patellogastropoda</taxon>
        <taxon>Lottioidea</taxon>
        <taxon>Lottiidae</taxon>
        <taxon>Lottia</taxon>
    </lineage>
</organism>